<feature type="transmembrane region" description="Helical" evidence="1">
    <location>
        <begin position="96"/>
        <end position="121"/>
    </location>
</feature>
<name>A0A2H3DQI8_ARMGA</name>
<gene>
    <name evidence="2" type="ORF">ARMGADRAFT_692277</name>
</gene>
<reference evidence="3" key="1">
    <citation type="journal article" date="2017" name="Nat. Ecol. Evol.">
        <title>Genome expansion and lineage-specific genetic innovations in the forest pathogenic fungi Armillaria.</title>
        <authorList>
            <person name="Sipos G."/>
            <person name="Prasanna A.N."/>
            <person name="Walter M.C."/>
            <person name="O'Connor E."/>
            <person name="Balint B."/>
            <person name="Krizsan K."/>
            <person name="Kiss B."/>
            <person name="Hess J."/>
            <person name="Varga T."/>
            <person name="Slot J."/>
            <person name="Riley R."/>
            <person name="Boka B."/>
            <person name="Rigling D."/>
            <person name="Barry K."/>
            <person name="Lee J."/>
            <person name="Mihaltcheva S."/>
            <person name="LaButti K."/>
            <person name="Lipzen A."/>
            <person name="Waldron R."/>
            <person name="Moloney N.M."/>
            <person name="Sperisen C."/>
            <person name="Kredics L."/>
            <person name="Vagvoelgyi C."/>
            <person name="Patrignani A."/>
            <person name="Fitzpatrick D."/>
            <person name="Nagy I."/>
            <person name="Doyle S."/>
            <person name="Anderson J.B."/>
            <person name="Grigoriev I.V."/>
            <person name="Gueldener U."/>
            <person name="Muensterkoetter M."/>
            <person name="Nagy L.G."/>
        </authorList>
    </citation>
    <scope>NUCLEOTIDE SEQUENCE [LARGE SCALE GENOMIC DNA]</scope>
    <source>
        <strain evidence="3">Ar21-2</strain>
    </source>
</reference>
<organism evidence="2 3">
    <name type="scientific">Armillaria gallica</name>
    <name type="common">Bulbous honey fungus</name>
    <name type="synonym">Armillaria bulbosa</name>
    <dbReference type="NCBI Taxonomy" id="47427"/>
    <lineage>
        <taxon>Eukaryota</taxon>
        <taxon>Fungi</taxon>
        <taxon>Dikarya</taxon>
        <taxon>Basidiomycota</taxon>
        <taxon>Agaricomycotina</taxon>
        <taxon>Agaricomycetes</taxon>
        <taxon>Agaricomycetidae</taxon>
        <taxon>Agaricales</taxon>
        <taxon>Marasmiineae</taxon>
        <taxon>Physalacriaceae</taxon>
        <taxon>Armillaria</taxon>
    </lineage>
</organism>
<keyword evidence="1" id="KW-0812">Transmembrane</keyword>
<evidence type="ECO:0000313" key="3">
    <source>
        <dbReference type="Proteomes" id="UP000217790"/>
    </source>
</evidence>
<dbReference type="AlphaFoldDB" id="A0A2H3DQI8"/>
<dbReference type="InParanoid" id="A0A2H3DQI8"/>
<keyword evidence="3" id="KW-1185">Reference proteome</keyword>
<protein>
    <submittedName>
        <fullName evidence="2">Uncharacterized protein</fullName>
    </submittedName>
</protein>
<keyword evidence="1" id="KW-0472">Membrane</keyword>
<feature type="transmembrane region" description="Helical" evidence="1">
    <location>
        <begin position="73"/>
        <end position="90"/>
    </location>
</feature>
<proteinExistence type="predicted"/>
<accession>A0A2H3DQI8</accession>
<keyword evidence="1" id="KW-1133">Transmembrane helix</keyword>
<evidence type="ECO:0000313" key="2">
    <source>
        <dbReference type="EMBL" id="PBK96330.1"/>
    </source>
</evidence>
<dbReference type="EMBL" id="KZ293650">
    <property type="protein sequence ID" value="PBK96330.1"/>
    <property type="molecule type" value="Genomic_DNA"/>
</dbReference>
<sequence length="149" mass="16610">MTSPFTSHSTTGGNFMPVTPTPVSSDYIASSAFVPSCDVGNPSFTSTFISSPSACSILSDMQLDVTSLCSCHCFLRYLLSLLMNLSYYFFRFYKPYLSIALGLLLSLSVTFCNYFEFYICVIAEFDDPGRKSGTSRKDEDVHKYVSDYN</sequence>
<evidence type="ECO:0000256" key="1">
    <source>
        <dbReference type="SAM" id="Phobius"/>
    </source>
</evidence>
<dbReference type="Proteomes" id="UP000217790">
    <property type="component" value="Unassembled WGS sequence"/>
</dbReference>